<comment type="caution">
    <text evidence="1">The sequence shown here is derived from an EMBL/GenBank/DDBJ whole genome shotgun (WGS) entry which is preliminary data.</text>
</comment>
<dbReference type="PROSITE" id="PS51257">
    <property type="entry name" value="PROKAR_LIPOPROTEIN"/>
    <property type="match status" value="1"/>
</dbReference>
<dbReference type="EMBL" id="AJWZ01006043">
    <property type="protein sequence ID" value="EKC60889.1"/>
    <property type="molecule type" value="Genomic_DNA"/>
</dbReference>
<gene>
    <name evidence="1" type="ORF">OBE_08747</name>
</gene>
<proteinExistence type="predicted"/>
<feature type="non-terminal residue" evidence="1">
    <location>
        <position position="158"/>
    </location>
</feature>
<accession>K1SZP6</accession>
<protein>
    <submittedName>
        <fullName evidence="1">Secreted protein containing DUF1680</fullName>
    </submittedName>
</protein>
<organism evidence="1">
    <name type="scientific">human gut metagenome</name>
    <dbReference type="NCBI Taxonomy" id="408170"/>
    <lineage>
        <taxon>unclassified sequences</taxon>
        <taxon>metagenomes</taxon>
        <taxon>organismal metagenomes</taxon>
    </lineage>
</organism>
<evidence type="ECO:0000313" key="1">
    <source>
        <dbReference type="EMBL" id="EKC60889.1"/>
    </source>
</evidence>
<sequence>MKNLYTWVAAFLFVALAISVMACTSASSAGTVTVVDRPDIHAVNTNYMGYRAPLRPLNFIKLPVGNIRPEGWVRKFLELQRDGLTGHLGEISAWLEKDDNAWLTTGGDHGWEEVPYWLKGYSSLAYILNDPKMIEETKYWIEGVLPVASRTVIRPGQR</sequence>
<reference evidence="1" key="1">
    <citation type="journal article" date="2013" name="Environ. Microbiol.">
        <title>Microbiota from the distal guts of lean and obese adolescents exhibit partial functional redundancy besides clear differences in community structure.</title>
        <authorList>
            <person name="Ferrer M."/>
            <person name="Ruiz A."/>
            <person name="Lanza F."/>
            <person name="Haange S.B."/>
            <person name="Oberbach A."/>
            <person name="Till H."/>
            <person name="Bargiela R."/>
            <person name="Campoy C."/>
            <person name="Segura M.T."/>
            <person name="Richter M."/>
            <person name="von Bergen M."/>
            <person name="Seifert J."/>
            <person name="Suarez A."/>
        </authorList>
    </citation>
    <scope>NUCLEOTIDE SEQUENCE</scope>
</reference>
<name>K1SZP6_9ZZZZ</name>
<dbReference type="AlphaFoldDB" id="K1SZP6"/>